<dbReference type="InterPro" id="IPR015421">
    <property type="entry name" value="PyrdxlP-dep_Trfase_major"/>
</dbReference>
<dbReference type="AlphaFoldDB" id="A0A0H2TTJ0"/>
<dbReference type="Gene3D" id="3.40.640.10">
    <property type="entry name" value="Type I PLP-dependent aspartate aminotransferase-like (Major domain)"/>
    <property type="match status" value="1"/>
</dbReference>
<dbReference type="InterPro" id="IPR015424">
    <property type="entry name" value="PyrdxlP-dep_Trfase"/>
</dbReference>
<dbReference type="CDD" id="cd00610">
    <property type="entry name" value="OAT_like"/>
    <property type="match status" value="1"/>
</dbReference>
<evidence type="ECO:0000256" key="4">
    <source>
        <dbReference type="SAM" id="MobiDB-lite"/>
    </source>
</evidence>
<dbReference type="GO" id="GO:0005829">
    <property type="term" value="C:cytosol"/>
    <property type="evidence" value="ECO:0007669"/>
    <property type="project" value="TreeGrafter"/>
</dbReference>
<dbReference type="EMBL" id="GL876970">
    <property type="protein sequence ID" value="KLU86862.1"/>
    <property type="molecule type" value="Genomic_DNA"/>
</dbReference>
<evidence type="ECO:0000256" key="2">
    <source>
        <dbReference type="ARBA" id="ARBA00022898"/>
    </source>
</evidence>
<accession>A0A0H2TTJ0</accession>
<reference evidence="5" key="1">
    <citation type="submission" date="2010-05" db="EMBL/GenBank/DDBJ databases">
        <title>The Genome Sequence of Magnaporthe poae strain ATCC 64411.</title>
        <authorList>
            <consortium name="The Broad Institute Genome Sequencing Platform"/>
            <consortium name="Broad Institute Genome Sequencing Center for Infectious Disease"/>
            <person name="Ma L.-J."/>
            <person name="Dead R."/>
            <person name="Young S."/>
            <person name="Zeng Q."/>
            <person name="Koehrsen M."/>
            <person name="Alvarado L."/>
            <person name="Berlin A."/>
            <person name="Chapman S.B."/>
            <person name="Chen Z."/>
            <person name="Freedman E."/>
            <person name="Gellesch M."/>
            <person name="Goldberg J."/>
            <person name="Griggs A."/>
            <person name="Gujja S."/>
            <person name="Heilman E.R."/>
            <person name="Heiman D."/>
            <person name="Hepburn T."/>
            <person name="Howarth C."/>
            <person name="Jen D."/>
            <person name="Larson L."/>
            <person name="Mehta T."/>
            <person name="Neiman D."/>
            <person name="Pearson M."/>
            <person name="Roberts A."/>
            <person name="Saif S."/>
            <person name="Shea T."/>
            <person name="Shenoy N."/>
            <person name="Sisk P."/>
            <person name="Stolte C."/>
            <person name="Sykes S."/>
            <person name="Walk T."/>
            <person name="White J."/>
            <person name="Yandava C."/>
            <person name="Haas B."/>
            <person name="Nusbaum C."/>
            <person name="Birren B."/>
        </authorList>
    </citation>
    <scope>NUCLEOTIDE SEQUENCE</scope>
    <source>
        <strain evidence="5">ATCC 64411</strain>
    </source>
</reference>
<dbReference type="InterPro" id="IPR049704">
    <property type="entry name" value="Aminotrans_3_PPA_site"/>
</dbReference>
<comment type="similarity">
    <text evidence="1 3">Belongs to the class-III pyridoxal-phosphate-dependent aminotransferase family.</text>
</comment>
<keyword evidence="2 3" id="KW-0663">Pyridoxal phosphate</keyword>
<dbReference type="InterPro" id="IPR005814">
    <property type="entry name" value="Aminotrans_3"/>
</dbReference>
<proteinExistence type="inferred from homology"/>
<dbReference type="Gene3D" id="3.90.1150.10">
    <property type="entry name" value="Aspartate Aminotransferase, domain 1"/>
    <property type="match status" value="1"/>
</dbReference>
<feature type="compositionally biased region" description="Polar residues" evidence="4">
    <location>
        <begin position="11"/>
        <end position="24"/>
    </location>
</feature>
<feature type="region of interest" description="Disordered" evidence="4">
    <location>
        <begin position="1"/>
        <end position="24"/>
    </location>
</feature>
<sequence length="331" mass="35040">MAPGLVPDTEVTATNSASGSPLVQPSTVAISRRSDDAGPGLLHRSLIEDPLDVSHASGSYLTLSDGRQILDACGGAAVTVLGHGNQEVLAATVAQMQKVSYVHTGMYTTGSAEDLARLILSASQGHGLEKAFFVGSGSEANDSAMKLARQYFWEQGQTQRTHFVSRRKAYHGNSIASMSLSTNMARRVPYNGALMLPNVSFVSPAYAYRHQAKNTTEESYVAELVSDLDDEFQRLSPDTVIAFVAETVVGATSGCVAPPKGYFAAVQKLCHKYGILLILDEVMCGMGRTGTYFAFEQEDVQPDIVTIGKGLGGGFAPIAGLLISGKVVNAL</sequence>
<protein>
    <recommendedName>
        <fullName evidence="6">Acetylornithine aminotransferase</fullName>
    </recommendedName>
</protein>
<dbReference type="GO" id="GO:0008483">
    <property type="term" value="F:transaminase activity"/>
    <property type="evidence" value="ECO:0007669"/>
    <property type="project" value="InterPro"/>
</dbReference>
<feature type="non-terminal residue" evidence="5">
    <location>
        <position position="331"/>
    </location>
</feature>
<dbReference type="PANTHER" id="PTHR43094:SF1">
    <property type="entry name" value="AMINOTRANSFERASE CLASS-III"/>
    <property type="match status" value="1"/>
</dbReference>
<name>A0A0H2TTJ0_MAGP6</name>
<dbReference type="InterPro" id="IPR015422">
    <property type="entry name" value="PyrdxlP-dep_Trfase_small"/>
</dbReference>
<dbReference type="VEuPathDB" id="FungiDB:MAPG_05870"/>
<dbReference type="PANTHER" id="PTHR43094">
    <property type="entry name" value="AMINOTRANSFERASE"/>
    <property type="match status" value="1"/>
</dbReference>
<dbReference type="PROSITE" id="PS00600">
    <property type="entry name" value="AA_TRANSFER_CLASS_3"/>
    <property type="match status" value="1"/>
</dbReference>
<evidence type="ECO:0000256" key="1">
    <source>
        <dbReference type="ARBA" id="ARBA00008954"/>
    </source>
</evidence>
<dbReference type="Pfam" id="PF00202">
    <property type="entry name" value="Aminotran_3"/>
    <property type="match status" value="1"/>
</dbReference>
<dbReference type="OrthoDB" id="5419315at2759"/>
<dbReference type="SUPFAM" id="SSF53383">
    <property type="entry name" value="PLP-dependent transferases"/>
    <property type="match status" value="1"/>
</dbReference>
<evidence type="ECO:0000256" key="3">
    <source>
        <dbReference type="RuleBase" id="RU003560"/>
    </source>
</evidence>
<evidence type="ECO:0008006" key="6">
    <source>
        <dbReference type="Google" id="ProtNLM"/>
    </source>
</evidence>
<reference evidence="5" key="2">
    <citation type="submission" date="2011-03" db="EMBL/GenBank/DDBJ databases">
        <title>Annotation of Magnaporthe poae ATCC 64411.</title>
        <authorList>
            <person name="Ma L.-J."/>
            <person name="Dead R."/>
            <person name="Young S.K."/>
            <person name="Zeng Q."/>
            <person name="Gargeya S."/>
            <person name="Fitzgerald M."/>
            <person name="Haas B."/>
            <person name="Abouelleil A."/>
            <person name="Alvarado L."/>
            <person name="Arachchi H.M."/>
            <person name="Berlin A."/>
            <person name="Brown A."/>
            <person name="Chapman S.B."/>
            <person name="Chen Z."/>
            <person name="Dunbar C."/>
            <person name="Freedman E."/>
            <person name="Gearin G."/>
            <person name="Gellesch M."/>
            <person name="Goldberg J."/>
            <person name="Griggs A."/>
            <person name="Gujja S."/>
            <person name="Heiman D."/>
            <person name="Howarth C."/>
            <person name="Larson L."/>
            <person name="Lui A."/>
            <person name="MacDonald P.J.P."/>
            <person name="Mehta T."/>
            <person name="Montmayeur A."/>
            <person name="Murphy C."/>
            <person name="Neiman D."/>
            <person name="Pearson M."/>
            <person name="Priest M."/>
            <person name="Roberts A."/>
            <person name="Saif S."/>
            <person name="Shea T."/>
            <person name="Shenoy N."/>
            <person name="Sisk P."/>
            <person name="Stolte C."/>
            <person name="Sykes S."/>
            <person name="Yandava C."/>
            <person name="Wortman J."/>
            <person name="Nusbaum C."/>
            <person name="Birren B."/>
        </authorList>
    </citation>
    <scope>NUCLEOTIDE SEQUENCE</scope>
    <source>
        <strain evidence="5">ATCC 64411</strain>
    </source>
</reference>
<evidence type="ECO:0000313" key="5">
    <source>
        <dbReference type="EMBL" id="KLU86862.1"/>
    </source>
</evidence>
<dbReference type="GO" id="GO:0030170">
    <property type="term" value="F:pyridoxal phosphate binding"/>
    <property type="evidence" value="ECO:0007669"/>
    <property type="project" value="InterPro"/>
</dbReference>
<organism evidence="5">
    <name type="scientific">Magnaporthiopsis poae (strain ATCC 64411 / 73-15)</name>
    <name type="common">Kentucky bluegrass fungus</name>
    <name type="synonym">Magnaporthe poae</name>
    <dbReference type="NCBI Taxonomy" id="644358"/>
    <lineage>
        <taxon>Eukaryota</taxon>
        <taxon>Fungi</taxon>
        <taxon>Dikarya</taxon>
        <taxon>Ascomycota</taxon>
        <taxon>Pezizomycotina</taxon>
        <taxon>Sordariomycetes</taxon>
        <taxon>Sordariomycetidae</taxon>
        <taxon>Magnaporthales</taxon>
        <taxon>Magnaporthaceae</taxon>
        <taxon>Magnaporthiopsis</taxon>
    </lineage>
</organism>
<gene>
    <name evidence="5" type="ORF">MAPG_05870</name>
</gene>